<dbReference type="PANTHER" id="PTHR33434">
    <property type="entry name" value="DEGV DOMAIN-CONTAINING PROTEIN DR_1986-RELATED"/>
    <property type="match status" value="1"/>
</dbReference>
<comment type="caution">
    <text evidence="3">The sequence shown here is derived from an EMBL/GenBank/DDBJ whole genome shotgun (WGS) entry which is preliminary data.</text>
</comment>
<evidence type="ECO:0000313" key="4">
    <source>
        <dbReference type="Proteomes" id="UP000187085"/>
    </source>
</evidence>
<reference evidence="3 4" key="1">
    <citation type="submission" date="2016-12" db="EMBL/GenBank/DDBJ databases">
        <title>Draft genome of Tersicoccus phoenicis 1P05MA.</title>
        <authorList>
            <person name="Nakajima Y."/>
            <person name="Yoshizawa S."/>
            <person name="Nakamura K."/>
            <person name="Ogura Y."/>
            <person name="Hayashi T."/>
            <person name="Kogure K."/>
        </authorList>
    </citation>
    <scope>NUCLEOTIDE SEQUENCE [LARGE SCALE GENOMIC DNA]</scope>
    <source>
        <strain evidence="3 4">1p05MA</strain>
    </source>
</reference>
<dbReference type="Gene3D" id="1.25.40.340">
    <property type="match status" value="1"/>
</dbReference>
<dbReference type="OrthoDB" id="9760324at2"/>
<dbReference type="InterPro" id="IPR050270">
    <property type="entry name" value="DegV_domain_contain"/>
</dbReference>
<sequence>MHRWLTHAETVLTDHRRELNAINVFPVQDSDTGSNLVQTITAAVAGLPAPPQPVRHVGEDRETPGPVDLGAILGAAGAQALEHARGNSGTILAVMLSAMAEPLAGYARLTPPALAAALERASVRCWSALSDPVPGTMLSVIEAAATTCAVQAVDRDGDESHLGLVAVLDAVIGAAAAAVAATEEQNDVLARARVVDAGAVGLLLILQCLRWAVTGDPVAVEPLQRLDGMDHGEHPDAMDGVEIMCSINLSPLDAASLRITLDELGESVILTAITPVGQTASDAETCDESRGSGDAASGAEVPGAAYRWRLHAHVPHEVHDRALAAISGSGAPENLLVTPLRAEETPEPNQ</sequence>
<dbReference type="Pfam" id="PF02734">
    <property type="entry name" value="Dak2"/>
    <property type="match status" value="1"/>
</dbReference>
<dbReference type="GO" id="GO:0004371">
    <property type="term" value="F:glycerone kinase activity"/>
    <property type="evidence" value="ECO:0007669"/>
    <property type="project" value="InterPro"/>
</dbReference>
<evidence type="ECO:0000259" key="2">
    <source>
        <dbReference type="PROSITE" id="PS51480"/>
    </source>
</evidence>
<dbReference type="PROSITE" id="PS51480">
    <property type="entry name" value="DHAL"/>
    <property type="match status" value="1"/>
</dbReference>
<feature type="domain" description="DhaL" evidence="2">
    <location>
        <begin position="1"/>
        <end position="211"/>
    </location>
</feature>
<evidence type="ECO:0000313" key="3">
    <source>
        <dbReference type="EMBL" id="OMH28344.1"/>
    </source>
</evidence>
<evidence type="ECO:0000256" key="1">
    <source>
        <dbReference type="SAM" id="MobiDB-lite"/>
    </source>
</evidence>
<dbReference type="AlphaFoldDB" id="A0A1R1LLH2"/>
<dbReference type="SMART" id="SM01120">
    <property type="entry name" value="Dak2"/>
    <property type="match status" value="1"/>
</dbReference>
<protein>
    <recommendedName>
        <fullName evidence="2">DhaL domain-containing protein</fullName>
    </recommendedName>
</protein>
<dbReference type="EMBL" id="MRDE01000009">
    <property type="protein sequence ID" value="OMH28344.1"/>
    <property type="molecule type" value="Genomic_DNA"/>
</dbReference>
<dbReference type="STRING" id="554083.BKD30_01970"/>
<feature type="region of interest" description="Disordered" evidence="1">
    <location>
        <begin position="279"/>
        <end position="298"/>
    </location>
</feature>
<name>A0A1R1LLH2_9MICC</name>
<keyword evidence="4" id="KW-1185">Reference proteome</keyword>
<dbReference type="SUPFAM" id="SSF101473">
    <property type="entry name" value="DhaL-like"/>
    <property type="match status" value="1"/>
</dbReference>
<organism evidence="3 4">
    <name type="scientific">Tersicoccus phoenicis</name>
    <dbReference type="NCBI Taxonomy" id="554083"/>
    <lineage>
        <taxon>Bacteria</taxon>
        <taxon>Bacillati</taxon>
        <taxon>Actinomycetota</taxon>
        <taxon>Actinomycetes</taxon>
        <taxon>Micrococcales</taxon>
        <taxon>Micrococcaceae</taxon>
        <taxon>Tersicoccus</taxon>
    </lineage>
</organism>
<dbReference type="GO" id="GO:0006071">
    <property type="term" value="P:glycerol metabolic process"/>
    <property type="evidence" value="ECO:0007669"/>
    <property type="project" value="InterPro"/>
</dbReference>
<dbReference type="Proteomes" id="UP000187085">
    <property type="component" value="Unassembled WGS sequence"/>
</dbReference>
<proteinExistence type="predicted"/>
<dbReference type="InterPro" id="IPR004007">
    <property type="entry name" value="DhaL_dom"/>
</dbReference>
<dbReference type="InterPro" id="IPR036117">
    <property type="entry name" value="DhaL_dom_sf"/>
</dbReference>
<gene>
    <name evidence="3" type="ORF">BKD30_01970</name>
</gene>
<accession>A0A1R1LLH2</accession>
<dbReference type="PANTHER" id="PTHR33434:SF2">
    <property type="entry name" value="FATTY ACID-BINDING PROTEIN TM_1468"/>
    <property type="match status" value="1"/>
</dbReference>